<dbReference type="GO" id="GO:0098609">
    <property type="term" value="P:cell-cell adhesion"/>
    <property type="evidence" value="ECO:0007669"/>
    <property type="project" value="TreeGrafter"/>
</dbReference>
<evidence type="ECO:0000256" key="4">
    <source>
        <dbReference type="PROSITE-ProRule" id="PRU00125"/>
    </source>
</evidence>
<keyword evidence="7" id="KW-1185">Reference proteome</keyword>
<evidence type="ECO:0000313" key="6">
    <source>
        <dbReference type="EMBL" id="VUZ47996.1"/>
    </source>
</evidence>
<keyword evidence="3 4" id="KW-0440">LIM domain</keyword>
<evidence type="ECO:0000256" key="1">
    <source>
        <dbReference type="ARBA" id="ARBA00022723"/>
    </source>
</evidence>
<keyword evidence="1 4" id="KW-0479">Metal-binding</keyword>
<dbReference type="PROSITE" id="PS00478">
    <property type="entry name" value="LIM_DOMAIN_1"/>
    <property type="match status" value="1"/>
</dbReference>
<evidence type="ECO:0000256" key="2">
    <source>
        <dbReference type="ARBA" id="ARBA00022833"/>
    </source>
</evidence>
<dbReference type="Gene3D" id="2.10.110.10">
    <property type="entry name" value="Cysteine Rich Protein"/>
    <property type="match status" value="2"/>
</dbReference>
<dbReference type="PANTHER" id="PTHR24210">
    <property type="entry name" value="LIM DOMAIN-CONTAINING PROTEIN"/>
    <property type="match status" value="1"/>
</dbReference>
<keyword evidence="2 4" id="KW-0862">Zinc</keyword>
<evidence type="ECO:0000256" key="3">
    <source>
        <dbReference type="ARBA" id="ARBA00023038"/>
    </source>
</evidence>
<dbReference type="FunFam" id="2.10.110.10:FF:000009">
    <property type="entry name" value="Paxillin isoform 1"/>
    <property type="match status" value="1"/>
</dbReference>
<dbReference type="GO" id="GO:0005737">
    <property type="term" value="C:cytoplasm"/>
    <property type="evidence" value="ECO:0007669"/>
    <property type="project" value="TreeGrafter"/>
</dbReference>
<dbReference type="EMBL" id="CABIJS010000256">
    <property type="protein sequence ID" value="VUZ47996.1"/>
    <property type="molecule type" value="Genomic_DNA"/>
</dbReference>
<proteinExistence type="predicted"/>
<accession>A0A564YLB7</accession>
<dbReference type="Pfam" id="PF00412">
    <property type="entry name" value="LIM"/>
    <property type="match status" value="2"/>
</dbReference>
<dbReference type="PANTHER" id="PTHR24210:SF0">
    <property type="entry name" value="LIM DOMAIN-CONTAINING PROTEIN"/>
    <property type="match status" value="1"/>
</dbReference>
<dbReference type="GO" id="GO:0045216">
    <property type="term" value="P:cell-cell junction organization"/>
    <property type="evidence" value="ECO:0007669"/>
    <property type="project" value="TreeGrafter"/>
</dbReference>
<dbReference type="Proteomes" id="UP000321570">
    <property type="component" value="Unassembled WGS sequence"/>
</dbReference>
<dbReference type="InterPro" id="IPR001781">
    <property type="entry name" value="Znf_LIM"/>
</dbReference>
<dbReference type="GO" id="GO:2001046">
    <property type="term" value="P:positive regulation of integrin-mediated signaling pathway"/>
    <property type="evidence" value="ECO:0007669"/>
    <property type="project" value="TreeGrafter"/>
</dbReference>
<dbReference type="AlphaFoldDB" id="A0A564YLB7"/>
<dbReference type="SMART" id="SM00132">
    <property type="entry name" value="LIM"/>
    <property type="match status" value="2"/>
</dbReference>
<name>A0A564YLB7_HYMDI</name>
<reference evidence="6 7" key="1">
    <citation type="submission" date="2019-07" db="EMBL/GenBank/DDBJ databases">
        <authorList>
            <person name="Jastrzebski P J."/>
            <person name="Paukszto L."/>
            <person name="Jastrzebski P J."/>
        </authorList>
    </citation>
    <scope>NUCLEOTIDE SEQUENCE [LARGE SCALE GENOMIC DNA]</scope>
    <source>
        <strain evidence="6 7">WMS-il1</strain>
    </source>
</reference>
<evidence type="ECO:0000259" key="5">
    <source>
        <dbReference type="PROSITE" id="PS50023"/>
    </source>
</evidence>
<sequence length="297" mass="34933">MQEIYEIKRHAPDRLQQRFSLILEDLKYQLDYLDDSTSVSQSTSDIAHIRTDSFSKIDICRHWVIPYPIDDYAEEPQERCSECDAELDNLCQFYRTKALCSQCYMNTEIVAVCNACHQVIEGLVLKALGKTWHPHHLVCSKCEMNLSGGPFYEENGEPLCFHHFRSIKKEVCHKCQNLLPEGVVEFSNKLYCPEHFNCEFCDSPLKSGSHIFTVDLRPICNNCYKRLPNDLKNNLQRWRYRERHPIDQWIRSFIDKMLCIYPRSNFEKKKIPLNRVAIPYLRSGQIFYGPPKNPKSK</sequence>
<organism evidence="6 7">
    <name type="scientific">Hymenolepis diminuta</name>
    <name type="common">Rat tapeworm</name>
    <dbReference type="NCBI Taxonomy" id="6216"/>
    <lineage>
        <taxon>Eukaryota</taxon>
        <taxon>Metazoa</taxon>
        <taxon>Spiralia</taxon>
        <taxon>Lophotrochozoa</taxon>
        <taxon>Platyhelminthes</taxon>
        <taxon>Cestoda</taxon>
        <taxon>Eucestoda</taxon>
        <taxon>Cyclophyllidea</taxon>
        <taxon>Hymenolepididae</taxon>
        <taxon>Hymenolepis</taxon>
    </lineage>
</organism>
<dbReference type="SUPFAM" id="SSF57716">
    <property type="entry name" value="Glucocorticoid receptor-like (DNA-binding domain)"/>
    <property type="match status" value="2"/>
</dbReference>
<gene>
    <name evidence="6" type="ORF">WMSIL1_LOCUS7453</name>
</gene>
<protein>
    <recommendedName>
        <fullName evidence="5">LIM zinc-binding domain-containing protein</fullName>
    </recommendedName>
</protein>
<dbReference type="InterPro" id="IPR017351">
    <property type="entry name" value="PINCH-1-4-like"/>
</dbReference>
<dbReference type="PROSITE" id="PS50023">
    <property type="entry name" value="LIM_DOMAIN_2"/>
    <property type="match status" value="1"/>
</dbReference>
<dbReference type="GO" id="GO:1900026">
    <property type="term" value="P:positive regulation of substrate adhesion-dependent cell spreading"/>
    <property type="evidence" value="ECO:0007669"/>
    <property type="project" value="TreeGrafter"/>
</dbReference>
<dbReference type="GO" id="GO:0046872">
    <property type="term" value="F:metal ion binding"/>
    <property type="evidence" value="ECO:0007669"/>
    <property type="project" value="UniProtKB-KW"/>
</dbReference>
<feature type="domain" description="LIM zinc-binding" evidence="5">
    <location>
        <begin position="111"/>
        <end position="170"/>
    </location>
</feature>
<evidence type="ECO:0000313" key="7">
    <source>
        <dbReference type="Proteomes" id="UP000321570"/>
    </source>
</evidence>